<evidence type="ECO:0000256" key="4">
    <source>
        <dbReference type="ARBA" id="ARBA00023163"/>
    </source>
</evidence>
<dbReference type="Gene3D" id="3.30.450.40">
    <property type="match status" value="1"/>
</dbReference>
<evidence type="ECO:0000256" key="6">
    <source>
        <dbReference type="ARBA" id="ARBA00070406"/>
    </source>
</evidence>
<dbReference type="GO" id="GO:0045892">
    <property type="term" value="P:negative regulation of DNA-templated transcription"/>
    <property type="evidence" value="ECO:0007669"/>
    <property type="project" value="TreeGrafter"/>
</dbReference>
<dbReference type="AlphaFoldDB" id="A0A285EJA8"/>
<evidence type="ECO:0000256" key="5">
    <source>
        <dbReference type="ARBA" id="ARBA00058938"/>
    </source>
</evidence>
<dbReference type="GO" id="GO:0006071">
    <property type="term" value="P:glycerol metabolic process"/>
    <property type="evidence" value="ECO:0007669"/>
    <property type="project" value="UniProtKB-KW"/>
</dbReference>
<dbReference type="InterPro" id="IPR029016">
    <property type="entry name" value="GAF-like_dom_sf"/>
</dbReference>
<dbReference type="InterPro" id="IPR036390">
    <property type="entry name" value="WH_DNA-bd_sf"/>
</dbReference>
<reference evidence="9 10" key="1">
    <citation type="submission" date="2017-09" db="EMBL/GenBank/DDBJ databases">
        <authorList>
            <person name="Ehlers B."/>
            <person name="Leendertz F.H."/>
        </authorList>
    </citation>
    <scope>NUCLEOTIDE SEQUENCE [LARGE SCALE GENOMIC DNA]</scope>
    <source>
        <strain evidence="9 10">DSM 46844</strain>
    </source>
</reference>
<gene>
    <name evidence="9" type="ORF">SAMN06893097_11460</name>
</gene>
<dbReference type="Pfam" id="PF01614">
    <property type="entry name" value="IclR_C"/>
    <property type="match status" value="1"/>
</dbReference>
<dbReference type="PROSITE" id="PS51077">
    <property type="entry name" value="HTH_ICLR"/>
    <property type="match status" value="1"/>
</dbReference>
<feature type="domain" description="IclR-ED" evidence="8">
    <location>
        <begin position="72"/>
        <end position="256"/>
    </location>
</feature>
<evidence type="ECO:0000313" key="9">
    <source>
        <dbReference type="EMBL" id="SNX99100.1"/>
    </source>
</evidence>
<keyword evidence="1" id="KW-0319">Glycerol metabolism</keyword>
<feature type="domain" description="HTH iclR-type" evidence="7">
    <location>
        <begin position="11"/>
        <end position="71"/>
    </location>
</feature>
<dbReference type="PANTHER" id="PTHR30136:SF34">
    <property type="entry name" value="TRANSCRIPTIONAL REGULATOR"/>
    <property type="match status" value="1"/>
</dbReference>
<evidence type="ECO:0000259" key="8">
    <source>
        <dbReference type="PROSITE" id="PS51078"/>
    </source>
</evidence>
<keyword evidence="2" id="KW-0805">Transcription regulation</keyword>
<keyword evidence="4" id="KW-0804">Transcription</keyword>
<dbReference type="PROSITE" id="PS51078">
    <property type="entry name" value="ICLR_ED"/>
    <property type="match status" value="1"/>
</dbReference>
<keyword evidence="10" id="KW-1185">Reference proteome</keyword>
<protein>
    <recommendedName>
        <fullName evidence="6">Glycerol operon regulatory protein</fullName>
    </recommendedName>
</protein>
<dbReference type="PANTHER" id="PTHR30136">
    <property type="entry name" value="HELIX-TURN-HELIX TRANSCRIPTIONAL REGULATOR, ICLR FAMILY"/>
    <property type="match status" value="1"/>
</dbReference>
<dbReference type="InterPro" id="IPR014757">
    <property type="entry name" value="Tscrpt_reg_IclR_C"/>
</dbReference>
<dbReference type="Proteomes" id="UP000219514">
    <property type="component" value="Unassembled WGS sequence"/>
</dbReference>
<evidence type="ECO:0000256" key="3">
    <source>
        <dbReference type="ARBA" id="ARBA00023125"/>
    </source>
</evidence>
<keyword evidence="3" id="KW-0238">DNA-binding</keyword>
<evidence type="ECO:0000256" key="2">
    <source>
        <dbReference type="ARBA" id="ARBA00023015"/>
    </source>
</evidence>
<dbReference type="EMBL" id="OBDO01000014">
    <property type="protein sequence ID" value="SNX99100.1"/>
    <property type="molecule type" value="Genomic_DNA"/>
</dbReference>
<dbReference type="GO" id="GO:0003700">
    <property type="term" value="F:DNA-binding transcription factor activity"/>
    <property type="evidence" value="ECO:0007669"/>
    <property type="project" value="TreeGrafter"/>
</dbReference>
<dbReference type="InterPro" id="IPR036388">
    <property type="entry name" value="WH-like_DNA-bd_sf"/>
</dbReference>
<comment type="function">
    <text evidence="5">May be an activator protein for the gylABX operon.</text>
</comment>
<dbReference type="SMART" id="SM00346">
    <property type="entry name" value="HTH_ICLR"/>
    <property type="match status" value="1"/>
</dbReference>
<dbReference type="InterPro" id="IPR005471">
    <property type="entry name" value="Tscrpt_reg_IclR_N"/>
</dbReference>
<dbReference type="OrthoDB" id="9807558at2"/>
<accession>A0A285EJA8</accession>
<dbReference type="SUPFAM" id="SSF55781">
    <property type="entry name" value="GAF domain-like"/>
    <property type="match status" value="1"/>
</dbReference>
<dbReference type="GO" id="GO:0003677">
    <property type="term" value="F:DNA binding"/>
    <property type="evidence" value="ECO:0007669"/>
    <property type="project" value="UniProtKB-KW"/>
</dbReference>
<evidence type="ECO:0000259" key="7">
    <source>
        <dbReference type="PROSITE" id="PS51077"/>
    </source>
</evidence>
<dbReference type="FunFam" id="1.10.10.10:FF:000056">
    <property type="entry name" value="IclR family transcriptional regulator"/>
    <property type="match status" value="1"/>
</dbReference>
<sequence length="276" mass="29003">MAGRGTGPDFVEALARGLDVIAAFGADRPTMSLTEVAAAAGLARPTARRLLLTLEELGLVRSAGGVFHLTPRVLGLGTAYVSALGLWDIARPHLESLVAQTGESSSMAQLDGSDIVYVARVAVPRIITLRVEIGTRFPAVRTSQGKVLLAALSTDELEAALAQPSRAGLPPAPQPDADQLRDELVKVRARGWALADEELAPGIRSVAVPVRDGNGTVRAAMNVTVHAAETSTEVLVQEHLPRLLHTAADISVEWALWQSRPHVEVPRPAAGSAVSA</sequence>
<organism evidence="9 10">
    <name type="scientific">Geodermatophilus sabuli</name>
    <dbReference type="NCBI Taxonomy" id="1564158"/>
    <lineage>
        <taxon>Bacteria</taxon>
        <taxon>Bacillati</taxon>
        <taxon>Actinomycetota</taxon>
        <taxon>Actinomycetes</taxon>
        <taxon>Geodermatophilales</taxon>
        <taxon>Geodermatophilaceae</taxon>
        <taxon>Geodermatophilus</taxon>
    </lineage>
</organism>
<proteinExistence type="predicted"/>
<evidence type="ECO:0000256" key="1">
    <source>
        <dbReference type="ARBA" id="ARBA00022798"/>
    </source>
</evidence>
<dbReference type="Gene3D" id="1.10.10.10">
    <property type="entry name" value="Winged helix-like DNA-binding domain superfamily/Winged helix DNA-binding domain"/>
    <property type="match status" value="1"/>
</dbReference>
<evidence type="ECO:0000313" key="10">
    <source>
        <dbReference type="Proteomes" id="UP000219514"/>
    </source>
</evidence>
<dbReference type="SUPFAM" id="SSF46785">
    <property type="entry name" value="Winged helix' DNA-binding domain"/>
    <property type="match status" value="1"/>
</dbReference>
<dbReference type="Pfam" id="PF09339">
    <property type="entry name" value="HTH_IclR"/>
    <property type="match status" value="1"/>
</dbReference>
<dbReference type="InterPro" id="IPR050707">
    <property type="entry name" value="HTH_MetabolicPath_Reg"/>
</dbReference>
<name>A0A285EJA8_9ACTN</name>